<dbReference type="InterPro" id="IPR036465">
    <property type="entry name" value="vWFA_dom_sf"/>
</dbReference>
<accession>A0ABU5EAA9</accession>
<proteinExistence type="predicted"/>
<feature type="region of interest" description="Disordered" evidence="1">
    <location>
        <begin position="304"/>
        <end position="327"/>
    </location>
</feature>
<dbReference type="InterPro" id="IPR002035">
    <property type="entry name" value="VWF_A"/>
</dbReference>
<protein>
    <submittedName>
        <fullName evidence="4">Pilus assembly protein TadG-related protein</fullName>
    </submittedName>
</protein>
<feature type="domain" description="VWFA" evidence="3">
    <location>
        <begin position="420"/>
        <end position="571"/>
    </location>
</feature>
<comment type="caution">
    <text evidence="4">The sequence shown here is derived from an EMBL/GenBank/DDBJ whole genome shotgun (WGS) entry which is preliminary data.</text>
</comment>
<dbReference type="PROSITE" id="PS50234">
    <property type="entry name" value="VWFA"/>
    <property type="match status" value="1"/>
</dbReference>
<keyword evidence="5" id="KW-1185">Reference proteome</keyword>
<dbReference type="Proteomes" id="UP001279642">
    <property type="component" value="Unassembled WGS sequence"/>
</dbReference>
<evidence type="ECO:0000256" key="2">
    <source>
        <dbReference type="SAM" id="Phobius"/>
    </source>
</evidence>
<keyword evidence="2" id="KW-0812">Transmembrane</keyword>
<dbReference type="SUPFAM" id="SSF53300">
    <property type="entry name" value="vWA-like"/>
    <property type="match status" value="1"/>
</dbReference>
<evidence type="ECO:0000313" key="4">
    <source>
        <dbReference type="EMBL" id="MDY0883287.1"/>
    </source>
</evidence>
<reference evidence="4 5" key="1">
    <citation type="journal article" date="2016" name="Antonie Van Leeuwenhoek">
        <title>Dongia soli sp. nov., isolated from soil from Dokdo, Korea.</title>
        <authorList>
            <person name="Kim D.U."/>
            <person name="Lee H."/>
            <person name="Kim H."/>
            <person name="Kim S.G."/>
            <person name="Ka J.O."/>
        </authorList>
    </citation>
    <scope>NUCLEOTIDE SEQUENCE [LARGE SCALE GENOMIC DNA]</scope>
    <source>
        <strain evidence="4 5">D78</strain>
    </source>
</reference>
<dbReference type="InterPro" id="IPR028087">
    <property type="entry name" value="Tad_N"/>
</dbReference>
<dbReference type="EMBL" id="JAXCLW010000002">
    <property type="protein sequence ID" value="MDY0883287.1"/>
    <property type="molecule type" value="Genomic_DNA"/>
</dbReference>
<evidence type="ECO:0000313" key="5">
    <source>
        <dbReference type="Proteomes" id="UP001279642"/>
    </source>
</evidence>
<evidence type="ECO:0000256" key="1">
    <source>
        <dbReference type="SAM" id="MobiDB-lite"/>
    </source>
</evidence>
<feature type="transmembrane region" description="Helical" evidence="2">
    <location>
        <begin position="29"/>
        <end position="48"/>
    </location>
</feature>
<gene>
    <name evidence="4" type="ORF">SMD27_10560</name>
</gene>
<keyword evidence="2" id="KW-1133">Transmembrane helix</keyword>
<feature type="compositionally biased region" description="Basic and acidic residues" evidence="1">
    <location>
        <begin position="308"/>
        <end position="323"/>
    </location>
</feature>
<dbReference type="Gene3D" id="3.40.50.410">
    <property type="entry name" value="von Willebrand factor, type A domain"/>
    <property type="match status" value="2"/>
</dbReference>
<dbReference type="Pfam" id="PF13400">
    <property type="entry name" value="Tad"/>
    <property type="match status" value="1"/>
</dbReference>
<organism evidence="4 5">
    <name type="scientific">Dongia soli</name>
    <dbReference type="NCBI Taxonomy" id="600628"/>
    <lineage>
        <taxon>Bacteria</taxon>
        <taxon>Pseudomonadati</taxon>
        <taxon>Pseudomonadota</taxon>
        <taxon>Alphaproteobacteria</taxon>
        <taxon>Rhodospirillales</taxon>
        <taxon>Dongiaceae</taxon>
        <taxon>Dongia</taxon>
    </lineage>
</organism>
<evidence type="ECO:0000259" key="3">
    <source>
        <dbReference type="PROSITE" id="PS50234"/>
    </source>
</evidence>
<name>A0ABU5EAA9_9PROT</name>
<keyword evidence="2" id="KW-0472">Membrane</keyword>
<sequence length="582" mass="63224">MRLRSFLPKQCDLALRAKRRLWRDTSGSVALYVAVTMTVMIAAVGIGIDTARAFLLKSKLSQALDAAALAGGKVMMSSNRDSDIEMFFNANFPANYMGATVNGPHIEEPNGSSSSTLTLSATADIKTIFGSFLGVDTMTVAASTEVTRALKALDVVLSIDVSGSMKTYDDDVRDAANDLVDILFDNKDDPPEVTIDGVTYQLLHIGLVPWNSKVNIKGSSGVKLEASSTISNPVTGKQSQSWDMIYPDDGVGGKEHRIKLLTQPDDNWKGCVYARYLGDDDQGYDNADLTLGYTATWPGWQPIPTLEGEPREFKKGEPTKWDNKSGGYMNGTDWTNTTKVCDQSYWNDSIANSVPHDLLVRYPSSYPATNGTPNNWKVAKPNFGKSHNDCDACYERGITRLQTNRLAIRDAIGGLDGPKGSTNITQGLFWAYQTVMPGAPFNDALTDEEVANKFPRNRAIVLLTDGETVGGNGDAYKGYFGSGTQAGTNTSHGMLSAEGDYWPANKQNSLNNRLLKLAAKIKGPSAARIYVIQFRSTANTALLQSVASGKDAPYFFNAADPDELRNAFRQIAADLSTLRLTQ</sequence>
<dbReference type="RefSeq" id="WP_320508326.1">
    <property type="nucleotide sequence ID" value="NZ_JAXCLW010000002.1"/>
</dbReference>